<evidence type="ECO:0000259" key="3">
    <source>
        <dbReference type="Pfam" id="PF26635"/>
    </source>
</evidence>
<feature type="transmembrane region" description="Helical" evidence="2">
    <location>
        <begin position="329"/>
        <end position="350"/>
    </location>
</feature>
<accession>A0A329NUW9</accession>
<evidence type="ECO:0000313" key="5">
    <source>
        <dbReference type="Proteomes" id="UP000251923"/>
    </source>
</evidence>
<organism evidence="4 5">
    <name type="scientific">Aerococcus urinae</name>
    <dbReference type="NCBI Taxonomy" id="1376"/>
    <lineage>
        <taxon>Bacteria</taxon>
        <taxon>Bacillati</taxon>
        <taxon>Bacillota</taxon>
        <taxon>Bacilli</taxon>
        <taxon>Lactobacillales</taxon>
        <taxon>Aerococcaceae</taxon>
        <taxon>Aerococcus</taxon>
    </lineage>
</organism>
<name>A0A329NUW9_9LACT</name>
<gene>
    <name evidence="4" type="ORF">DBT54_08650</name>
</gene>
<feature type="transmembrane region" description="Helical" evidence="2">
    <location>
        <begin position="128"/>
        <end position="150"/>
    </location>
</feature>
<dbReference type="RefSeq" id="WP_070559174.1">
    <property type="nucleotide sequence ID" value="NZ_JASOEL010000001.1"/>
</dbReference>
<dbReference type="InterPro" id="IPR058521">
    <property type="entry name" value="DUF8208"/>
</dbReference>
<sequence>MKEKTIGFKDRWLQRLKNPYIIMLIIVAIIAIVSLTSATVFAEEGGLGTALQDLAEQGADADQGAVNSTPLVQNAELFQLRTIIQDALRSTLWWIIEMAYWMSNALEGLLKQMQTFFGFVEYVAQSNIYTQLISGVSVALLVATLSYIGIKNVLGVEIKYDSVVKNMVIVVVLIVGMPSLMAWMNEGAGYIWDAMMQGEDQKVESLSTSVIQENTYDLYIPLSGKMSFDSLQHADPPSGLNSKEAINLVNINEYYGVEEGDIPEAFTDSESDNWEVLQYSIVNEPVEDGGGFGNKPVIQKIEKSGNWFTNFFIGDTLQTGYYRYSFNSIYIIATLLGLIIGFFTCLLTLARTYLEMGMQLIAGVPLMATDLETGQKVKHMMQTIINGFLTIAFTSLSFQLFNLSMVWMSENLENPMIKLIGLVAAVMLLAQGSKTILSWYGVDLGMQEGFSMSKLLGLKMASSAGRALFSRNSDKNNEFDSESASENNKDSESLTESNNEEAKEDYREDLGDYLNSASRNFGYMKNRGLSGMVSDGMNFVTQGGKDFIDDVGEQLQGKVSDVKEKASDISQGVKDNYTDGKTTAEQNRESMDNQRREKASQDIRSMGDHLAERSTDDNLRNIQDGLNKYQGRPLTQSQMDSLMQDLQPARQMPKQEADDHIRQTLNKASDDIMKPTDIDQYGQQELNQIMSNLNDTPANTTQELRQNLDRALENSNLSDDKIQRIRQEVDKADINNPEDLRQRINQILGGENPERQELNQLLSTMQTSQRPNADEFRQSLNHALDQSNMSNDTVQRIRQEVDRANITDPEDLRQRINQILSADNPDRQAINQMLSTMDTNQQSAGEFRQNLDRALEQSNLSNDTVQRIRQEVDRSQISNPEDLRQRINQIANESANITKEDREAIERVRQQFEHADLGQMSDINQNIRQRLVNEGVSPHGVQMIDQRLNRMNQSDLQRQRQEVEQVLRQNLSQSQPQQSIRTNAQGQAEIRQVLKQADFSQPEKATQQVIRQVQNGELSQIGDARQNVVQELQKASQMYPKQAQSYTQDVLTRASQGNMTQQAMKQSLGQIKSDVAPLRSVDSSIGQSVSQASRQLYRVQGDTMADKTSSLAQGVYRSASSPDMVAKNTGKILSQSGTNLSGDLQQEITQKVRTIREEATANNTSDAVVKQRVQQEVNPMLSSGGLSNSQVQNLSQHVANASVGHTKGTEHFADSVHRSSIANPGQFRRNAVKNAGGKVSEVVQKDIENFAKQAHSQNLSQTETQKYIRNKIQQKDYGANSAAVESQQRILNVVDESLQATKPQVQANLRKLGKLEEQFYNEDE</sequence>
<evidence type="ECO:0000313" key="4">
    <source>
        <dbReference type="EMBL" id="RAV77518.1"/>
    </source>
</evidence>
<dbReference type="NCBIfam" id="NF045890">
    <property type="entry name" value="conj_pls20_p028"/>
    <property type="match status" value="1"/>
</dbReference>
<feature type="region of interest" description="Disordered" evidence="1">
    <location>
        <begin position="472"/>
        <end position="506"/>
    </location>
</feature>
<feature type="transmembrane region" description="Helical" evidence="2">
    <location>
        <begin position="162"/>
        <end position="184"/>
    </location>
</feature>
<feature type="transmembrane region" description="Helical" evidence="2">
    <location>
        <begin position="384"/>
        <end position="407"/>
    </location>
</feature>
<comment type="caution">
    <text evidence="4">The sequence shown here is derived from an EMBL/GenBank/DDBJ whole genome shotgun (WGS) entry which is preliminary data.</text>
</comment>
<feature type="domain" description="DUF8208" evidence="3">
    <location>
        <begin position="81"/>
        <end position="450"/>
    </location>
</feature>
<keyword evidence="2" id="KW-1133">Transmembrane helix</keyword>
<keyword evidence="2" id="KW-0472">Membrane</keyword>
<feature type="compositionally biased region" description="Basic and acidic residues" evidence="1">
    <location>
        <begin position="586"/>
        <end position="604"/>
    </location>
</feature>
<evidence type="ECO:0000256" key="2">
    <source>
        <dbReference type="SAM" id="Phobius"/>
    </source>
</evidence>
<evidence type="ECO:0000256" key="1">
    <source>
        <dbReference type="SAM" id="MobiDB-lite"/>
    </source>
</evidence>
<dbReference type="InterPro" id="IPR058066">
    <property type="entry name" value="pXO2-14_N"/>
</dbReference>
<dbReference type="Proteomes" id="UP000251923">
    <property type="component" value="Unassembled WGS sequence"/>
</dbReference>
<feature type="transmembrane region" description="Helical" evidence="2">
    <location>
        <begin position="20"/>
        <end position="42"/>
    </location>
</feature>
<keyword evidence="2" id="KW-0812">Transmembrane</keyword>
<reference evidence="4 5" key="1">
    <citation type="submission" date="2018-04" db="EMBL/GenBank/DDBJ databases">
        <title>Aerococcus urinae genomes.</title>
        <authorList>
            <person name="Hilt E."/>
            <person name="Gilbert N.M."/>
            <person name="Thomas-White K."/>
            <person name="Putonti C."/>
            <person name="Lewis A.L."/>
            <person name="Visck K.L."/>
            <person name="Wolfe A.J."/>
        </authorList>
    </citation>
    <scope>NUCLEOTIDE SEQUENCE [LARGE SCALE GENOMIC DNA]</scope>
    <source>
        <strain evidence="4 5">UMB7480</strain>
    </source>
</reference>
<feature type="region of interest" description="Disordered" evidence="1">
    <location>
        <begin position="563"/>
        <end position="604"/>
    </location>
</feature>
<protein>
    <recommendedName>
        <fullName evidence="3">DUF8208 domain-containing protein</fullName>
    </recommendedName>
</protein>
<dbReference type="Pfam" id="PF26635">
    <property type="entry name" value="DUF8208"/>
    <property type="match status" value="1"/>
</dbReference>
<proteinExistence type="predicted"/>
<dbReference type="EMBL" id="QMHM01000023">
    <property type="protein sequence ID" value="RAV77518.1"/>
    <property type="molecule type" value="Genomic_DNA"/>
</dbReference>